<protein>
    <submittedName>
        <fullName evidence="1">Uncharacterized protein</fullName>
    </submittedName>
</protein>
<dbReference type="Proteomes" id="UP000019402">
    <property type="component" value="Unassembled WGS sequence"/>
</dbReference>
<comment type="caution">
    <text evidence="1">The sequence shown here is derived from an EMBL/GenBank/DDBJ whole genome shotgun (WGS) entry which is preliminary data.</text>
</comment>
<accession>W7YLY5</accession>
<evidence type="ECO:0000313" key="1">
    <source>
        <dbReference type="EMBL" id="GAF05661.1"/>
    </source>
</evidence>
<keyword evidence="2" id="KW-1185">Reference proteome</keyword>
<reference evidence="1 2" key="1">
    <citation type="journal article" date="2014" name="Genome Announc.">
        <title>Draft Genome Sequence of Cytophaga fermentans JCM 21142T, a Facultative Anaerobe Isolated from Marine Mud.</title>
        <authorList>
            <person name="Starns D."/>
            <person name="Oshima K."/>
            <person name="Suda W."/>
            <person name="Iino T."/>
            <person name="Yuki M."/>
            <person name="Inoue J."/>
            <person name="Kitamura K."/>
            <person name="Iida T."/>
            <person name="Darby A."/>
            <person name="Hattori M."/>
            <person name="Ohkuma M."/>
        </authorList>
    </citation>
    <scope>NUCLEOTIDE SEQUENCE [LARGE SCALE GENOMIC DNA]</scope>
    <source>
        <strain evidence="1 2">JCM 21142</strain>
    </source>
</reference>
<dbReference type="STRING" id="869213.GCA_000517085_01373"/>
<evidence type="ECO:0000313" key="2">
    <source>
        <dbReference type="Proteomes" id="UP000019402"/>
    </source>
</evidence>
<dbReference type="AlphaFoldDB" id="W7YLY5"/>
<dbReference type="EMBL" id="BAMD01000105">
    <property type="protein sequence ID" value="GAF05661.1"/>
    <property type="molecule type" value="Genomic_DNA"/>
</dbReference>
<name>W7YLY5_9BACT</name>
<organism evidence="1 2">
    <name type="scientific">Saccharicrinis fermentans DSM 9555 = JCM 21142</name>
    <dbReference type="NCBI Taxonomy" id="869213"/>
    <lineage>
        <taxon>Bacteria</taxon>
        <taxon>Pseudomonadati</taxon>
        <taxon>Bacteroidota</taxon>
        <taxon>Bacteroidia</taxon>
        <taxon>Marinilabiliales</taxon>
        <taxon>Marinilabiliaceae</taxon>
        <taxon>Saccharicrinis</taxon>
    </lineage>
</organism>
<gene>
    <name evidence="1" type="ORF">JCM21142_104406</name>
</gene>
<sequence length="60" mass="6712">MGLVLQGGYDNKWAEYIFRSSITDKALLLALLLNEKPISHEIDPFTQKNNEASPHPSVPC</sequence>
<proteinExistence type="predicted"/>